<dbReference type="Pfam" id="PF03706">
    <property type="entry name" value="LPG_synthase_TM"/>
    <property type="match status" value="1"/>
</dbReference>
<accession>A0ABN5PPD1</accession>
<protein>
    <submittedName>
        <fullName evidence="7">UPF0104 family protein</fullName>
    </submittedName>
</protein>
<feature type="transmembrane region" description="Helical" evidence="6">
    <location>
        <begin position="230"/>
        <end position="253"/>
    </location>
</feature>
<evidence type="ECO:0000256" key="3">
    <source>
        <dbReference type="ARBA" id="ARBA00022692"/>
    </source>
</evidence>
<dbReference type="EMBL" id="CP032514">
    <property type="protein sequence ID" value="AYD90255.1"/>
    <property type="molecule type" value="Genomic_DNA"/>
</dbReference>
<dbReference type="Proteomes" id="UP000273001">
    <property type="component" value="Chromosome"/>
</dbReference>
<feature type="transmembrane region" description="Helical" evidence="6">
    <location>
        <begin position="260"/>
        <end position="278"/>
    </location>
</feature>
<reference evidence="7 8" key="1">
    <citation type="submission" date="2018-09" db="EMBL/GenBank/DDBJ databases">
        <authorList>
            <person name="Li J."/>
        </authorList>
    </citation>
    <scope>NUCLEOTIDE SEQUENCE [LARGE SCALE GENOMIC DNA]</scope>
    <source>
        <strain evidence="7 8">2129</strain>
    </source>
</reference>
<comment type="subcellular location">
    <subcellularLocation>
        <location evidence="1">Cell membrane</location>
        <topology evidence="1">Multi-pass membrane protein</topology>
    </subcellularLocation>
</comment>
<keyword evidence="8" id="KW-1185">Reference proteome</keyword>
<organism evidence="7 8">
    <name type="scientific">Actinomyces lilanjuaniae</name>
    <dbReference type="NCBI Taxonomy" id="2321394"/>
    <lineage>
        <taxon>Bacteria</taxon>
        <taxon>Bacillati</taxon>
        <taxon>Actinomycetota</taxon>
        <taxon>Actinomycetes</taxon>
        <taxon>Actinomycetales</taxon>
        <taxon>Actinomycetaceae</taxon>
        <taxon>Actinomyces</taxon>
    </lineage>
</organism>
<feature type="transmembrane region" description="Helical" evidence="6">
    <location>
        <begin position="192"/>
        <end position="218"/>
    </location>
</feature>
<evidence type="ECO:0000256" key="1">
    <source>
        <dbReference type="ARBA" id="ARBA00004651"/>
    </source>
</evidence>
<evidence type="ECO:0000313" key="8">
    <source>
        <dbReference type="Proteomes" id="UP000273001"/>
    </source>
</evidence>
<feature type="transmembrane region" description="Helical" evidence="6">
    <location>
        <begin position="151"/>
        <end position="172"/>
    </location>
</feature>
<gene>
    <name evidence="7" type="ORF">D5R93_10000</name>
</gene>
<feature type="transmembrane region" description="Helical" evidence="6">
    <location>
        <begin position="122"/>
        <end position="145"/>
    </location>
</feature>
<name>A0ABN5PPD1_9ACTO</name>
<evidence type="ECO:0000256" key="4">
    <source>
        <dbReference type="ARBA" id="ARBA00022989"/>
    </source>
</evidence>
<evidence type="ECO:0000256" key="5">
    <source>
        <dbReference type="ARBA" id="ARBA00023136"/>
    </source>
</evidence>
<keyword evidence="4 6" id="KW-1133">Transmembrane helix</keyword>
<evidence type="ECO:0000313" key="7">
    <source>
        <dbReference type="EMBL" id="AYD90255.1"/>
    </source>
</evidence>
<dbReference type="RefSeq" id="WP_119836604.1">
    <property type="nucleotide sequence ID" value="NZ_CP032514.1"/>
</dbReference>
<feature type="transmembrane region" description="Helical" evidence="6">
    <location>
        <begin position="284"/>
        <end position="301"/>
    </location>
</feature>
<evidence type="ECO:0000256" key="6">
    <source>
        <dbReference type="SAM" id="Phobius"/>
    </source>
</evidence>
<sequence length="315" mass="32589">MRAVLQLLRSPWLRTVFLLSALSLALYAVASQWAQVRAAMSGMSPWLLGGALAAALAYVVLTWLAWRSLLSDMGTSLPRGPAFRVFFVSQLGKYLPGGVWNILAAAELGADHQVPRRRSVSVMAVSVAMSTVTGLALAVGTMPFAPRQVAATYSWSLAMLPALLLLLAPPLLNRLLGTALRLAGRPPLEGAVSWTGVLACAAWSLLAWTAAGLQVFLLAVGTGMEASTSTLVLCVGGYALAWSVGFLVVLVPAGAGVREAVLALVLAGSLSSGGTVVVVLLSRVVLTVADLALGGLGLLAARTHRNHRGHGAGSP</sequence>
<keyword evidence="2" id="KW-1003">Cell membrane</keyword>
<proteinExistence type="predicted"/>
<keyword evidence="5 6" id="KW-0472">Membrane</keyword>
<dbReference type="InterPro" id="IPR022791">
    <property type="entry name" value="L-PG_synthase/AglD"/>
</dbReference>
<feature type="transmembrane region" description="Helical" evidence="6">
    <location>
        <begin position="46"/>
        <end position="66"/>
    </location>
</feature>
<evidence type="ECO:0000256" key="2">
    <source>
        <dbReference type="ARBA" id="ARBA00022475"/>
    </source>
</evidence>
<keyword evidence="3 6" id="KW-0812">Transmembrane</keyword>